<reference evidence="1" key="1">
    <citation type="submission" date="2020-05" db="EMBL/GenBank/DDBJ databases">
        <authorList>
            <person name="Chiriac C."/>
            <person name="Salcher M."/>
            <person name="Ghai R."/>
            <person name="Kavagutti S V."/>
        </authorList>
    </citation>
    <scope>NUCLEOTIDE SEQUENCE</scope>
</reference>
<dbReference type="EMBL" id="CAFABA010000019">
    <property type="protein sequence ID" value="CAB4821177.1"/>
    <property type="molecule type" value="Genomic_DNA"/>
</dbReference>
<evidence type="ECO:0000313" key="1">
    <source>
        <dbReference type="EMBL" id="CAB4821177.1"/>
    </source>
</evidence>
<accession>A0A6J6ZS61</accession>
<dbReference type="AlphaFoldDB" id="A0A6J6ZS61"/>
<protein>
    <submittedName>
        <fullName evidence="1">Unannotated protein</fullName>
    </submittedName>
</protein>
<sequence>MPYAMRPSTGISAAADDTFTIDPPPARAMCGAASRIAMSGAVALTFMMRS</sequence>
<gene>
    <name evidence="1" type="ORF">UFOPK3139_00718</name>
</gene>
<proteinExistence type="predicted"/>
<name>A0A6J6ZS61_9ZZZZ</name>
<organism evidence="1">
    <name type="scientific">freshwater metagenome</name>
    <dbReference type="NCBI Taxonomy" id="449393"/>
    <lineage>
        <taxon>unclassified sequences</taxon>
        <taxon>metagenomes</taxon>
        <taxon>ecological metagenomes</taxon>
    </lineage>
</organism>